<accession>A0A3S5FGY0</accession>
<evidence type="ECO:0000313" key="1">
    <source>
        <dbReference type="EMBL" id="VEL41023.1"/>
    </source>
</evidence>
<protein>
    <submittedName>
        <fullName evidence="1">Uncharacterized protein</fullName>
    </submittedName>
</protein>
<reference evidence="1" key="1">
    <citation type="submission" date="2018-11" db="EMBL/GenBank/DDBJ databases">
        <authorList>
            <consortium name="Pathogen Informatics"/>
        </authorList>
    </citation>
    <scope>NUCLEOTIDE SEQUENCE</scope>
</reference>
<sequence>MAQSSSTLWQRSAALSRLAHSESPSKSGLILNYPSLALCAAIRQTGHCCMYHQAAGTGPVRKVRHTTLSARQPKWGPTYEAAYRTARRRGCLIYVHGLNLSIRRALKGGKSEGMRSVYLPVAPN</sequence>
<evidence type="ECO:0000313" key="2">
    <source>
        <dbReference type="Proteomes" id="UP000784294"/>
    </source>
</evidence>
<dbReference type="Proteomes" id="UP000784294">
    <property type="component" value="Unassembled WGS sequence"/>
</dbReference>
<name>A0A3S5FGY0_9PLAT</name>
<dbReference type="AlphaFoldDB" id="A0A3S5FGY0"/>
<gene>
    <name evidence="1" type="ORF">PXEA_LOCUS34463</name>
</gene>
<dbReference type="EMBL" id="CAAALY010267543">
    <property type="protein sequence ID" value="VEL41023.1"/>
    <property type="molecule type" value="Genomic_DNA"/>
</dbReference>
<comment type="caution">
    <text evidence="1">The sequence shown here is derived from an EMBL/GenBank/DDBJ whole genome shotgun (WGS) entry which is preliminary data.</text>
</comment>
<keyword evidence="2" id="KW-1185">Reference proteome</keyword>
<proteinExistence type="predicted"/>
<organism evidence="1 2">
    <name type="scientific">Protopolystoma xenopodis</name>
    <dbReference type="NCBI Taxonomy" id="117903"/>
    <lineage>
        <taxon>Eukaryota</taxon>
        <taxon>Metazoa</taxon>
        <taxon>Spiralia</taxon>
        <taxon>Lophotrochozoa</taxon>
        <taxon>Platyhelminthes</taxon>
        <taxon>Monogenea</taxon>
        <taxon>Polyopisthocotylea</taxon>
        <taxon>Polystomatidea</taxon>
        <taxon>Polystomatidae</taxon>
        <taxon>Protopolystoma</taxon>
    </lineage>
</organism>